<dbReference type="EMBL" id="DXAZ01000089">
    <property type="protein sequence ID" value="HIZ71285.1"/>
    <property type="molecule type" value="Genomic_DNA"/>
</dbReference>
<dbReference type="PANTHER" id="PTHR48100">
    <property type="entry name" value="BROAD-SPECIFICITY PHOSPHATASE YOR283W-RELATED"/>
    <property type="match status" value="1"/>
</dbReference>
<proteinExistence type="predicted"/>
<comment type="caution">
    <text evidence="2">The sequence shown here is derived from an EMBL/GenBank/DDBJ whole genome shotgun (WGS) entry which is preliminary data.</text>
</comment>
<dbReference type="Pfam" id="PF00300">
    <property type="entry name" value="His_Phos_1"/>
    <property type="match status" value="1"/>
</dbReference>
<feature type="binding site" evidence="1">
    <location>
        <begin position="9"/>
        <end position="16"/>
    </location>
    <ligand>
        <name>substrate</name>
    </ligand>
</feature>
<reference evidence="2" key="1">
    <citation type="journal article" date="2021" name="PeerJ">
        <title>Extensive microbial diversity within the chicken gut microbiome revealed by metagenomics and culture.</title>
        <authorList>
            <person name="Gilroy R."/>
            <person name="Ravi A."/>
            <person name="Getino M."/>
            <person name="Pursley I."/>
            <person name="Horton D.L."/>
            <person name="Alikhan N.F."/>
            <person name="Baker D."/>
            <person name="Gharbi K."/>
            <person name="Hall N."/>
            <person name="Watson M."/>
            <person name="Adriaenssens E.M."/>
            <person name="Foster-Nyarko E."/>
            <person name="Jarju S."/>
            <person name="Secka A."/>
            <person name="Antonio M."/>
            <person name="Oren A."/>
            <person name="Chaudhuri R.R."/>
            <person name="La Ragione R."/>
            <person name="Hildebrand F."/>
            <person name="Pallen M.J."/>
        </authorList>
    </citation>
    <scope>NUCLEOTIDE SEQUENCE</scope>
    <source>
        <strain evidence="2">CHK169-4300</strain>
    </source>
</reference>
<accession>A0A9D2JXH2</accession>
<evidence type="ECO:0000313" key="3">
    <source>
        <dbReference type="Proteomes" id="UP000824106"/>
    </source>
</evidence>
<name>A0A9D2JXH2_9LACT</name>
<dbReference type="GO" id="GO:0005737">
    <property type="term" value="C:cytoplasm"/>
    <property type="evidence" value="ECO:0007669"/>
    <property type="project" value="TreeGrafter"/>
</dbReference>
<protein>
    <submittedName>
        <fullName evidence="2">Histidine phosphatase family protein</fullName>
    </submittedName>
</protein>
<dbReference type="AlphaFoldDB" id="A0A9D2JXH2"/>
<dbReference type="SMART" id="SM00855">
    <property type="entry name" value="PGAM"/>
    <property type="match status" value="1"/>
</dbReference>
<dbReference type="SUPFAM" id="SSF53254">
    <property type="entry name" value="Phosphoglycerate mutase-like"/>
    <property type="match status" value="1"/>
</dbReference>
<dbReference type="CDD" id="cd07067">
    <property type="entry name" value="HP_PGM_like"/>
    <property type="match status" value="1"/>
</dbReference>
<dbReference type="InterPro" id="IPR001345">
    <property type="entry name" value="PG/BPGM_mutase_AS"/>
</dbReference>
<dbReference type="InterPro" id="IPR050275">
    <property type="entry name" value="PGM_Phosphatase"/>
</dbReference>
<sequence length="195" mass="22575">MMKSVYLIRHGQTLFNKQKKIQGFCDSPLTELGIQQAAIAGKHVLDLDLKFDDAYSSTSERACDTLELIADVPYKRIKGLREWNFGDLEAEGEHLNPPLPYGDFFVQFGGEDESDFQHRINTTITELTKESDGENILMVSHGAAIAQFYRYWLEYSEVRRKGRIQNCSIFHYHFKDDTFILQEIIEHDFSALEEK</sequence>
<dbReference type="Gene3D" id="3.40.50.1240">
    <property type="entry name" value="Phosphoglycerate mutase-like"/>
    <property type="match status" value="1"/>
</dbReference>
<dbReference type="InterPro" id="IPR029033">
    <property type="entry name" value="His_PPase_superfam"/>
</dbReference>
<dbReference type="GO" id="GO:0016791">
    <property type="term" value="F:phosphatase activity"/>
    <property type="evidence" value="ECO:0007669"/>
    <property type="project" value="TreeGrafter"/>
</dbReference>
<feature type="binding site" evidence="1">
    <location>
        <position position="61"/>
    </location>
    <ligand>
        <name>substrate</name>
    </ligand>
</feature>
<evidence type="ECO:0000256" key="1">
    <source>
        <dbReference type="PIRSR" id="PIRSR613078-2"/>
    </source>
</evidence>
<reference evidence="2" key="2">
    <citation type="submission" date="2021-04" db="EMBL/GenBank/DDBJ databases">
        <authorList>
            <person name="Gilroy R."/>
        </authorList>
    </citation>
    <scope>NUCLEOTIDE SEQUENCE</scope>
    <source>
        <strain evidence="2">CHK169-4300</strain>
    </source>
</reference>
<organism evidence="2 3">
    <name type="scientific">Candidatus Atopostipes pullistercoris</name>
    <dbReference type="NCBI Taxonomy" id="2838467"/>
    <lineage>
        <taxon>Bacteria</taxon>
        <taxon>Bacillati</taxon>
        <taxon>Bacillota</taxon>
        <taxon>Bacilli</taxon>
        <taxon>Lactobacillales</taxon>
        <taxon>Carnobacteriaceae</taxon>
        <taxon>Atopostipes</taxon>
    </lineage>
</organism>
<dbReference type="InterPro" id="IPR013078">
    <property type="entry name" value="His_Pase_superF_clade-1"/>
</dbReference>
<gene>
    <name evidence="2" type="ORF">H9808_05905</name>
</gene>
<dbReference type="PROSITE" id="PS00175">
    <property type="entry name" value="PG_MUTASE"/>
    <property type="match status" value="1"/>
</dbReference>
<dbReference type="PANTHER" id="PTHR48100:SF5">
    <property type="entry name" value="HISTIDINE PHOSPHATASE FAMILY PROTEIN"/>
    <property type="match status" value="1"/>
</dbReference>
<evidence type="ECO:0000313" key="2">
    <source>
        <dbReference type="EMBL" id="HIZ71285.1"/>
    </source>
</evidence>
<dbReference type="Proteomes" id="UP000824106">
    <property type="component" value="Unassembled WGS sequence"/>
</dbReference>